<accession>A0ABR9K8K9</accession>
<dbReference type="InterPro" id="IPR007343">
    <property type="entry name" value="Uncharacterised_pept_Zn_put"/>
</dbReference>
<organism evidence="6 7">
    <name type="scientific">Nonomuraea africana</name>
    <dbReference type="NCBI Taxonomy" id="46171"/>
    <lineage>
        <taxon>Bacteria</taxon>
        <taxon>Bacillati</taxon>
        <taxon>Actinomycetota</taxon>
        <taxon>Actinomycetes</taxon>
        <taxon>Streptosporangiales</taxon>
        <taxon>Streptosporangiaceae</taxon>
        <taxon>Nonomuraea</taxon>
    </lineage>
</organism>
<dbReference type="Proteomes" id="UP000661607">
    <property type="component" value="Unassembled WGS sequence"/>
</dbReference>
<sequence>MRFPLLGAVATAALALLLVGGVSVPASAAQDAYPIKGLRLTKSKLYSGGPLKSSACPEKPIAAGDRALAKRYVLAVYECLNRSWSERFAMMGVNFSKPGISFTTRSSATFCDEKVGDAVGVYCTAERRFTIVLDEKVLEYPYDLFLFDTVAHEYGHHVQNLMGITRAFEYEPYSGRKEELEQTRRFELQAECLAGVFIGSVWHSLDRTEADWQELLVLDRESGDEVGKVRDHGKGRNIAAWLERGFRGADPAACNTWTAPAAKVS</sequence>
<keyword evidence="4" id="KW-0472">Membrane</keyword>
<protein>
    <submittedName>
        <fullName evidence="6">Metalloprotease</fullName>
    </submittedName>
</protein>
<evidence type="ECO:0000256" key="5">
    <source>
        <dbReference type="SAM" id="SignalP"/>
    </source>
</evidence>
<keyword evidence="2" id="KW-0812">Transmembrane</keyword>
<dbReference type="Pfam" id="PF04228">
    <property type="entry name" value="Zn_peptidase"/>
    <property type="match status" value="1"/>
</dbReference>
<dbReference type="EMBL" id="JADBEF010000001">
    <property type="protein sequence ID" value="MBE1558334.1"/>
    <property type="molecule type" value="Genomic_DNA"/>
</dbReference>
<keyword evidence="7" id="KW-1185">Reference proteome</keyword>
<keyword evidence="6" id="KW-0482">Metalloprotease</keyword>
<feature type="signal peptide" evidence="5">
    <location>
        <begin position="1"/>
        <end position="28"/>
    </location>
</feature>
<dbReference type="RefSeq" id="WP_192773765.1">
    <property type="nucleotide sequence ID" value="NZ_BAAASY010000003.1"/>
</dbReference>
<name>A0ABR9K8K9_9ACTN</name>
<dbReference type="PANTHER" id="PTHR30168:SF0">
    <property type="entry name" value="INNER MEMBRANE PROTEIN"/>
    <property type="match status" value="1"/>
</dbReference>
<dbReference type="GO" id="GO:0008237">
    <property type="term" value="F:metallopeptidase activity"/>
    <property type="evidence" value="ECO:0007669"/>
    <property type="project" value="UniProtKB-KW"/>
</dbReference>
<evidence type="ECO:0000256" key="2">
    <source>
        <dbReference type="ARBA" id="ARBA00022692"/>
    </source>
</evidence>
<gene>
    <name evidence="6" type="ORF">H4W81_001113</name>
</gene>
<reference evidence="6 7" key="1">
    <citation type="submission" date="2020-10" db="EMBL/GenBank/DDBJ databases">
        <title>Sequencing the genomes of 1000 actinobacteria strains.</title>
        <authorList>
            <person name="Klenk H.-P."/>
        </authorList>
    </citation>
    <scope>NUCLEOTIDE SEQUENCE [LARGE SCALE GENOMIC DNA]</scope>
    <source>
        <strain evidence="6 7">DSM 43748</strain>
    </source>
</reference>
<evidence type="ECO:0000256" key="3">
    <source>
        <dbReference type="ARBA" id="ARBA00022989"/>
    </source>
</evidence>
<keyword evidence="6" id="KW-0378">Hydrolase</keyword>
<evidence type="ECO:0000313" key="6">
    <source>
        <dbReference type="EMBL" id="MBE1558334.1"/>
    </source>
</evidence>
<evidence type="ECO:0000313" key="7">
    <source>
        <dbReference type="Proteomes" id="UP000661607"/>
    </source>
</evidence>
<evidence type="ECO:0000256" key="4">
    <source>
        <dbReference type="ARBA" id="ARBA00023136"/>
    </source>
</evidence>
<feature type="chain" id="PRO_5047131117" evidence="5">
    <location>
        <begin position="29"/>
        <end position="265"/>
    </location>
</feature>
<keyword evidence="3" id="KW-1133">Transmembrane helix</keyword>
<comment type="subcellular location">
    <subcellularLocation>
        <location evidence="1">Membrane</location>
        <topology evidence="1">Single-pass membrane protein</topology>
    </subcellularLocation>
</comment>
<keyword evidence="5" id="KW-0732">Signal</keyword>
<keyword evidence="6" id="KW-0645">Protease</keyword>
<proteinExistence type="predicted"/>
<evidence type="ECO:0000256" key="1">
    <source>
        <dbReference type="ARBA" id="ARBA00004167"/>
    </source>
</evidence>
<comment type="caution">
    <text evidence="6">The sequence shown here is derived from an EMBL/GenBank/DDBJ whole genome shotgun (WGS) entry which is preliminary data.</text>
</comment>
<dbReference type="PANTHER" id="PTHR30168">
    <property type="entry name" value="PUTATIVE MEMBRANE PROTEIN YPFJ"/>
    <property type="match status" value="1"/>
</dbReference>